<feature type="compositionally biased region" description="Polar residues" evidence="1">
    <location>
        <begin position="1"/>
        <end position="16"/>
    </location>
</feature>
<accession>A0A1M7I6R5</accession>
<dbReference type="OrthoDB" id="6282430at2"/>
<gene>
    <name evidence="2" type="ORF">SAMN05878437_2587</name>
</gene>
<dbReference type="EMBL" id="LT670847">
    <property type="protein sequence ID" value="SHM36410.1"/>
    <property type="molecule type" value="Genomic_DNA"/>
</dbReference>
<evidence type="ECO:0000256" key="1">
    <source>
        <dbReference type="SAM" id="MobiDB-lite"/>
    </source>
</evidence>
<keyword evidence="3" id="KW-1185">Reference proteome</keyword>
<evidence type="ECO:0000313" key="2">
    <source>
        <dbReference type="EMBL" id="SHM36410.1"/>
    </source>
</evidence>
<dbReference type="Proteomes" id="UP000190911">
    <property type="component" value="Chromosome I"/>
</dbReference>
<protein>
    <submittedName>
        <fullName evidence="2">Uncharacterized protein</fullName>
    </submittedName>
</protein>
<dbReference type="RefSeq" id="WP_079554227.1">
    <property type="nucleotide sequence ID" value="NZ_LT670847.1"/>
</dbReference>
<dbReference type="AlphaFoldDB" id="A0A1M7I6R5"/>
<sequence length="235" mass="25884">MAININPNAFSPSATGTRPAERAAATSDARAAASTSSGTIVQDGVSLSTTSRQLAQSAIQAEQRDASLTRSQLADEASRLRDQFSGNTYNEAAAVREVPDTDDPALLERAKQATDFTQSHGQRGTNPFANLSDDQLTLVMYDDSGSYTTNERRAAYLEQTDRRQDWKKSVVAAGMAEYKATGQNDKFFQNCIDYYEGLPPIEQAQYPVDYVERRQHWIENNKPYSGAPTINAIDR</sequence>
<feature type="region of interest" description="Disordered" evidence="1">
    <location>
        <begin position="1"/>
        <end position="44"/>
    </location>
</feature>
<dbReference type="InParanoid" id="A0A1M7I6R5"/>
<name>A0A1M7I6R5_9GAMM</name>
<organism evidence="2 3">
    <name type="scientific">Vreelandella subglaciescola</name>
    <dbReference type="NCBI Taxonomy" id="29571"/>
    <lineage>
        <taxon>Bacteria</taxon>
        <taxon>Pseudomonadati</taxon>
        <taxon>Pseudomonadota</taxon>
        <taxon>Gammaproteobacteria</taxon>
        <taxon>Oceanospirillales</taxon>
        <taxon>Halomonadaceae</taxon>
        <taxon>Vreelandella</taxon>
    </lineage>
</organism>
<reference evidence="2 3" key="1">
    <citation type="submission" date="2016-11" db="EMBL/GenBank/DDBJ databases">
        <authorList>
            <person name="Jaros S."/>
            <person name="Januszkiewicz K."/>
            <person name="Wedrychowicz H."/>
        </authorList>
    </citation>
    <scope>NUCLEOTIDE SEQUENCE [LARGE SCALE GENOMIC DNA]</scope>
    <source>
        <strain evidence="2 3">ACAM 12</strain>
    </source>
</reference>
<feature type="compositionally biased region" description="Low complexity" evidence="1">
    <location>
        <begin position="22"/>
        <end position="37"/>
    </location>
</feature>
<proteinExistence type="predicted"/>
<dbReference type="STRING" id="29571.SAMN05878437_2587"/>
<evidence type="ECO:0000313" key="3">
    <source>
        <dbReference type="Proteomes" id="UP000190911"/>
    </source>
</evidence>